<dbReference type="GO" id="GO:0042744">
    <property type="term" value="P:hydrogen peroxide catabolic process"/>
    <property type="evidence" value="ECO:0007669"/>
    <property type="project" value="TreeGrafter"/>
</dbReference>
<dbReference type="GO" id="GO:0000302">
    <property type="term" value="P:response to reactive oxygen species"/>
    <property type="evidence" value="ECO:0007669"/>
    <property type="project" value="TreeGrafter"/>
</dbReference>
<dbReference type="PANTHER" id="PTHR31356">
    <property type="entry name" value="THYLAKOID LUMENAL 29 KDA PROTEIN, CHLOROPLASTIC-RELATED"/>
    <property type="match status" value="1"/>
</dbReference>
<comment type="similarity">
    <text evidence="6">Belongs to the peroxidase family.</text>
</comment>
<gene>
    <name evidence="8" type="ORF">Cgig2_010764</name>
</gene>
<dbReference type="GO" id="GO:0046872">
    <property type="term" value="F:metal ion binding"/>
    <property type="evidence" value="ECO:0007669"/>
    <property type="project" value="UniProtKB-KW"/>
</dbReference>
<proteinExistence type="inferred from homology"/>
<dbReference type="AlphaFoldDB" id="A0A9Q1Q4Q4"/>
<dbReference type="GO" id="GO:0034599">
    <property type="term" value="P:cellular response to oxidative stress"/>
    <property type="evidence" value="ECO:0007669"/>
    <property type="project" value="InterPro"/>
</dbReference>
<dbReference type="PROSITE" id="PS00436">
    <property type="entry name" value="PEROXIDASE_2"/>
    <property type="match status" value="1"/>
</dbReference>
<dbReference type="PRINTS" id="PR00459">
    <property type="entry name" value="ASPEROXIDASE"/>
</dbReference>
<keyword evidence="5" id="KW-0408">Iron</keyword>
<name>A0A9Q1Q4Q4_9CARY</name>
<evidence type="ECO:0000256" key="5">
    <source>
        <dbReference type="ARBA" id="ARBA00023004"/>
    </source>
</evidence>
<dbReference type="SUPFAM" id="SSF48113">
    <property type="entry name" value="Heme-dependent peroxidases"/>
    <property type="match status" value="1"/>
</dbReference>
<evidence type="ECO:0000259" key="7">
    <source>
        <dbReference type="Pfam" id="PF00141"/>
    </source>
</evidence>
<keyword evidence="3" id="KW-0479">Metal-binding</keyword>
<sequence>MVNGANCEYLKQIEDARIDLRNLLCSNQQMAPIVLRLAFHDAATYDWKSHTGGANGSIRDELNNPPNKGLDTAVKFLEPSMSICVLLERFCSPIVLCLARPRPNWYPSLPSCSVSFDTWPSRASGTTQIMIPYPAAAKTKPTASTTTQSVQNTMPSSRSAFDELSDAIHSCHAPLRWRRVTYTHNIFGVLHGFALEIHRSAAMVGFRRKKTTKVVFVGGV</sequence>
<dbReference type="InterPro" id="IPR044831">
    <property type="entry name" value="Ccp1-like"/>
</dbReference>
<dbReference type="OrthoDB" id="2859658at2759"/>
<reference evidence="8" key="1">
    <citation type="submission" date="2022-04" db="EMBL/GenBank/DDBJ databases">
        <title>Carnegiea gigantea Genome sequencing and assembly v2.</title>
        <authorList>
            <person name="Copetti D."/>
            <person name="Sanderson M.J."/>
            <person name="Burquez A."/>
            <person name="Wojciechowski M.F."/>
        </authorList>
    </citation>
    <scope>NUCLEOTIDE SEQUENCE</scope>
    <source>
        <strain evidence="8">SGP5-SGP5p</strain>
        <tissue evidence="8">Aerial part</tissue>
    </source>
</reference>
<keyword evidence="9" id="KW-1185">Reference proteome</keyword>
<evidence type="ECO:0000256" key="2">
    <source>
        <dbReference type="ARBA" id="ARBA00022617"/>
    </source>
</evidence>
<evidence type="ECO:0000313" key="9">
    <source>
        <dbReference type="Proteomes" id="UP001153076"/>
    </source>
</evidence>
<keyword evidence="4" id="KW-0560">Oxidoreductase</keyword>
<dbReference type="EMBL" id="JAKOGI010000971">
    <property type="protein sequence ID" value="KAJ8428760.1"/>
    <property type="molecule type" value="Genomic_DNA"/>
</dbReference>
<keyword evidence="2" id="KW-0349">Heme</keyword>
<keyword evidence="1" id="KW-0575">Peroxidase</keyword>
<dbReference type="InterPro" id="IPR019794">
    <property type="entry name" value="Peroxidases_AS"/>
</dbReference>
<evidence type="ECO:0000256" key="1">
    <source>
        <dbReference type="ARBA" id="ARBA00022559"/>
    </source>
</evidence>
<dbReference type="GO" id="GO:0004601">
    <property type="term" value="F:peroxidase activity"/>
    <property type="evidence" value="ECO:0007669"/>
    <property type="project" value="UniProtKB-KW"/>
</dbReference>
<dbReference type="Proteomes" id="UP001153076">
    <property type="component" value="Unassembled WGS sequence"/>
</dbReference>
<protein>
    <recommendedName>
        <fullName evidence="7">Plant heme peroxidase family profile domain-containing protein</fullName>
    </recommendedName>
</protein>
<dbReference type="Gene3D" id="1.10.520.10">
    <property type="match status" value="1"/>
</dbReference>
<dbReference type="InterPro" id="IPR010255">
    <property type="entry name" value="Haem_peroxidase_sf"/>
</dbReference>
<feature type="domain" description="Plant heme peroxidase family profile" evidence="7">
    <location>
        <begin position="19"/>
        <end position="79"/>
    </location>
</feature>
<organism evidence="8 9">
    <name type="scientific">Carnegiea gigantea</name>
    <dbReference type="NCBI Taxonomy" id="171969"/>
    <lineage>
        <taxon>Eukaryota</taxon>
        <taxon>Viridiplantae</taxon>
        <taxon>Streptophyta</taxon>
        <taxon>Embryophyta</taxon>
        <taxon>Tracheophyta</taxon>
        <taxon>Spermatophyta</taxon>
        <taxon>Magnoliopsida</taxon>
        <taxon>eudicotyledons</taxon>
        <taxon>Gunneridae</taxon>
        <taxon>Pentapetalae</taxon>
        <taxon>Caryophyllales</taxon>
        <taxon>Cactineae</taxon>
        <taxon>Cactaceae</taxon>
        <taxon>Cactoideae</taxon>
        <taxon>Echinocereeae</taxon>
        <taxon>Carnegiea</taxon>
    </lineage>
</organism>
<comment type="caution">
    <text evidence="8">The sequence shown here is derived from an EMBL/GenBank/DDBJ whole genome shotgun (WGS) entry which is preliminary data.</text>
</comment>
<dbReference type="GO" id="GO:0009507">
    <property type="term" value="C:chloroplast"/>
    <property type="evidence" value="ECO:0007669"/>
    <property type="project" value="TreeGrafter"/>
</dbReference>
<dbReference type="Pfam" id="PF00141">
    <property type="entry name" value="peroxidase"/>
    <property type="match status" value="1"/>
</dbReference>
<evidence type="ECO:0000313" key="8">
    <source>
        <dbReference type="EMBL" id="KAJ8428760.1"/>
    </source>
</evidence>
<dbReference type="GO" id="GO:0020037">
    <property type="term" value="F:heme binding"/>
    <property type="evidence" value="ECO:0007669"/>
    <property type="project" value="InterPro"/>
</dbReference>
<evidence type="ECO:0000256" key="6">
    <source>
        <dbReference type="RuleBase" id="RU004241"/>
    </source>
</evidence>
<accession>A0A9Q1Q4Q4</accession>
<dbReference type="PANTHER" id="PTHR31356:SF38">
    <property type="entry name" value="L-ASCORBATE PEROXIDASE 5, PEROXISOMAL"/>
    <property type="match status" value="1"/>
</dbReference>
<evidence type="ECO:0000256" key="4">
    <source>
        <dbReference type="ARBA" id="ARBA00023002"/>
    </source>
</evidence>
<evidence type="ECO:0000256" key="3">
    <source>
        <dbReference type="ARBA" id="ARBA00022723"/>
    </source>
</evidence>
<dbReference type="InterPro" id="IPR002207">
    <property type="entry name" value="Peroxidase_I"/>
</dbReference>
<dbReference type="InterPro" id="IPR002016">
    <property type="entry name" value="Haem_peroxidase"/>
</dbReference>